<dbReference type="KEGG" id="mgr:MGG_15765"/>
<reference evidence="1 2" key="1">
    <citation type="journal article" date="2005" name="Nature">
        <title>The genome sequence of the rice blast fungus Magnaporthe grisea.</title>
        <authorList>
            <person name="Dean R.A."/>
            <person name="Talbot N.J."/>
            <person name="Ebbole D.J."/>
            <person name="Farman M.L."/>
            <person name="Mitchell T.K."/>
            <person name="Orbach M.J."/>
            <person name="Thon M."/>
            <person name="Kulkarni R."/>
            <person name="Xu J.R."/>
            <person name="Pan H."/>
            <person name="Read N.D."/>
            <person name="Lee Y.H."/>
            <person name="Carbone I."/>
            <person name="Brown D."/>
            <person name="Oh Y.Y."/>
            <person name="Donofrio N."/>
            <person name="Jeong J.S."/>
            <person name="Soanes D.M."/>
            <person name="Djonovic S."/>
            <person name="Kolomiets E."/>
            <person name="Rehmeyer C."/>
            <person name="Li W."/>
            <person name="Harding M."/>
            <person name="Kim S."/>
            <person name="Lebrun M.H."/>
            <person name="Bohnert H."/>
            <person name="Coughlan S."/>
            <person name="Butler J."/>
            <person name="Calvo S."/>
            <person name="Ma L.J."/>
            <person name="Nicol R."/>
            <person name="Purcell S."/>
            <person name="Nusbaum C."/>
            <person name="Galagan J.E."/>
            <person name="Birren B.W."/>
        </authorList>
    </citation>
    <scope>NUCLEOTIDE SEQUENCE [LARGE SCALE GENOMIC DNA]</scope>
    <source>
        <strain evidence="2">70-15 / ATCC MYA-4617 / FGSC 8958</strain>
    </source>
</reference>
<organism evidence="1 2">
    <name type="scientific">Pyricularia oryzae (strain 70-15 / ATCC MYA-4617 / FGSC 8958)</name>
    <name type="common">Rice blast fungus</name>
    <name type="synonym">Magnaporthe oryzae</name>
    <dbReference type="NCBI Taxonomy" id="242507"/>
    <lineage>
        <taxon>Eukaryota</taxon>
        <taxon>Fungi</taxon>
        <taxon>Dikarya</taxon>
        <taxon>Ascomycota</taxon>
        <taxon>Pezizomycotina</taxon>
        <taxon>Sordariomycetes</taxon>
        <taxon>Sordariomycetidae</taxon>
        <taxon>Magnaporthales</taxon>
        <taxon>Pyriculariaceae</taxon>
        <taxon>Pyricularia</taxon>
    </lineage>
</organism>
<dbReference type="HOGENOM" id="CLU_1396588_0_0_1"/>
<name>G4MVS0_PYRO7</name>
<reference key="2">
    <citation type="submission" date="2011-05" db="EMBL/GenBank/DDBJ databases">
        <title>The Genome Sequence of Magnaporthe oryzae 70-15.</title>
        <authorList>
            <consortium name="The Broad Institute Genome Sequencing Platform"/>
            <person name="Ma L.-J."/>
            <person name="Dead R."/>
            <person name="Young S.K."/>
            <person name="Zeng Q."/>
            <person name="Gargeya S."/>
            <person name="Fitzgerald M."/>
            <person name="Haas B."/>
            <person name="Abouelleil A."/>
            <person name="Alvarado L."/>
            <person name="Arachchi H.M."/>
            <person name="Berlin A."/>
            <person name="Brown A."/>
            <person name="Chapman S.B."/>
            <person name="Chen Z."/>
            <person name="Dunbar C."/>
            <person name="Freedman E."/>
            <person name="Gearin G."/>
            <person name="Gellesch M."/>
            <person name="Goldberg J."/>
            <person name="Griggs A."/>
            <person name="Gujja S."/>
            <person name="Heiman D."/>
            <person name="Howarth C."/>
            <person name="Larson L."/>
            <person name="Lui A."/>
            <person name="MacDonald P.J.P."/>
            <person name="Mehta T."/>
            <person name="Montmayeur A."/>
            <person name="Murphy C."/>
            <person name="Neiman D."/>
            <person name="Pearson M."/>
            <person name="Priest M."/>
            <person name="Roberts A."/>
            <person name="Saif S."/>
            <person name="Shea T."/>
            <person name="Shenoy N."/>
            <person name="Sisk P."/>
            <person name="Stolte C."/>
            <person name="Sykes S."/>
            <person name="Yandava C."/>
            <person name="Wortman J."/>
            <person name="Nusbaum C."/>
            <person name="Birren B."/>
        </authorList>
    </citation>
    <scope>NUCLEOTIDE SEQUENCE</scope>
    <source>
        <strain>70-15</strain>
    </source>
</reference>
<dbReference type="VEuPathDB" id="FungiDB:MGG_15765"/>
<sequence length="195" mass="21582">MVSDLLGMELYFHRVQPKLPQPSRHIGQQDRQPHDLVEKGCHIKELVSVGSDAKGVKGASAAARSMSLKFSLAPAAWVMRCVDAQRAAGNQTYKCMRVVKSIPSYRPMVRFLAIHDVPRQDSKYTARPAGSGQAQMVGHTLCNASTLKLKRRPRQSDLGPAGIQSAQKRWVPIFRVVIYASDVCAQADWLQTEEG</sequence>
<dbReference type="EMBL" id="CM001232">
    <property type="protein sequence ID" value="EHA54986.1"/>
    <property type="molecule type" value="Genomic_DNA"/>
</dbReference>
<proteinExistence type="predicted"/>
<gene>
    <name evidence="1" type="ORF">MGG_15765</name>
</gene>
<protein>
    <submittedName>
        <fullName evidence="1">Uncharacterized protein</fullName>
    </submittedName>
</protein>
<dbReference type="Proteomes" id="UP000009058">
    <property type="component" value="Chromosome 2"/>
</dbReference>
<dbReference type="AlphaFoldDB" id="G4MVS0"/>
<accession>G4MVS0</accession>
<keyword evidence="2" id="KW-1185">Reference proteome</keyword>
<dbReference type="GeneID" id="12985408"/>
<evidence type="ECO:0000313" key="2">
    <source>
        <dbReference type="Proteomes" id="UP000009058"/>
    </source>
</evidence>
<evidence type="ECO:0000313" key="1">
    <source>
        <dbReference type="EMBL" id="EHA54986.1"/>
    </source>
</evidence>
<dbReference type="InParanoid" id="G4MVS0"/>
<dbReference type="RefSeq" id="XP_003714793.1">
    <property type="nucleotide sequence ID" value="XM_003714745.1"/>
</dbReference>